<dbReference type="EMBL" id="JAZGUE010000007">
    <property type="protein sequence ID" value="KAL2264582.1"/>
    <property type="molecule type" value="Genomic_DNA"/>
</dbReference>
<dbReference type="Proteomes" id="UP001600064">
    <property type="component" value="Unassembled WGS sequence"/>
</dbReference>
<feature type="transmembrane region" description="Helical" evidence="8">
    <location>
        <begin position="341"/>
        <end position="362"/>
    </location>
</feature>
<evidence type="ECO:0000313" key="11">
    <source>
        <dbReference type="Proteomes" id="UP001600064"/>
    </source>
</evidence>
<dbReference type="RefSeq" id="XP_070863309.1">
    <property type="nucleotide sequence ID" value="XM_071013876.1"/>
</dbReference>
<evidence type="ECO:0000313" key="10">
    <source>
        <dbReference type="EMBL" id="KAL2264582.1"/>
    </source>
</evidence>
<evidence type="ECO:0000256" key="8">
    <source>
        <dbReference type="SAM" id="Phobius"/>
    </source>
</evidence>
<feature type="transmembrane region" description="Helical" evidence="8">
    <location>
        <begin position="200"/>
        <end position="217"/>
    </location>
</feature>
<evidence type="ECO:0000256" key="3">
    <source>
        <dbReference type="ARBA" id="ARBA00022475"/>
    </source>
</evidence>
<reference evidence="10 11" key="1">
    <citation type="journal article" date="2024" name="Commun. Biol.">
        <title>Comparative genomic analysis of thermophilic fungi reveals convergent evolutionary adaptations and gene losses.</title>
        <authorList>
            <person name="Steindorff A.S."/>
            <person name="Aguilar-Pontes M.V."/>
            <person name="Robinson A.J."/>
            <person name="Andreopoulos B."/>
            <person name="LaButti K."/>
            <person name="Kuo A."/>
            <person name="Mondo S."/>
            <person name="Riley R."/>
            <person name="Otillar R."/>
            <person name="Haridas S."/>
            <person name="Lipzen A."/>
            <person name="Grimwood J."/>
            <person name="Schmutz J."/>
            <person name="Clum A."/>
            <person name="Reid I.D."/>
            <person name="Moisan M.C."/>
            <person name="Butler G."/>
            <person name="Nguyen T.T.M."/>
            <person name="Dewar K."/>
            <person name="Conant G."/>
            <person name="Drula E."/>
            <person name="Henrissat B."/>
            <person name="Hansel C."/>
            <person name="Singer S."/>
            <person name="Hutchinson M.I."/>
            <person name="de Vries R.P."/>
            <person name="Natvig D.O."/>
            <person name="Powell A.J."/>
            <person name="Tsang A."/>
            <person name="Grigoriev I.V."/>
        </authorList>
    </citation>
    <scope>NUCLEOTIDE SEQUENCE [LARGE SCALE GENOMIC DNA]</scope>
    <source>
        <strain evidence="10 11">ATCC 22073</strain>
    </source>
</reference>
<accession>A0ABR4D2Q7</accession>
<keyword evidence="4 8" id="KW-0812">Transmembrane</keyword>
<dbReference type="PANTHER" id="PTHR43302">
    <property type="entry name" value="TRANSPORTER ARSB-RELATED"/>
    <property type="match status" value="1"/>
</dbReference>
<dbReference type="GeneID" id="98128520"/>
<feature type="transmembrane region" description="Helical" evidence="8">
    <location>
        <begin position="656"/>
        <end position="677"/>
    </location>
</feature>
<feature type="compositionally biased region" description="Low complexity" evidence="7">
    <location>
        <begin position="388"/>
        <end position="397"/>
    </location>
</feature>
<keyword evidence="5 8" id="KW-1133">Transmembrane helix</keyword>
<feature type="region of interest" description="Disordered" evidence="7">
    <location>
        <begin position="381"/>
        <end position="489"/>
    </location>
</feature>
<organism evidence="10 11">
    <name type="scientific">Remersonia thermophila</name>
    <dbReference type="NCBI Taxonomy" id="72144"/>
    <lineage>
        <taxon>Eukaryota</taxon>
        <taxon>Fungi</taxon>
        <taxon>Dikarya</taxon>
        <taxon>Ascomycota</taxon>
        <taxon>Pezizomycotina</taxon>
        <taxon>Sordariomycetes</taxon>
        <taxon>Sordariomycetidae</taxon>
        <taxon>Sordariales</taxon>
        <taxon>Sordariales incertae sedis</taxon>
        <taxon>Remersonia</taxon>
    </lineage>
</organism>
<sequence>MAGGAMNDNTETSNSELIKEWRSIVTLVVFFLANIIVLFPCHIPIYIPRWLYSAIRRALASVRILPPGEPKSSVVFRFPINMVTGPLIGDLFLLAIGAIGAQEIREGTLGANNISPLDIMLFFISLAYIAISIDASGVIRFLALKVLDWGGKKGHRLFFYLYAFWFALTSFVGNDPVILSGTPFLSYMIRVSRNIVHGRAWLFSQFAVANIASAILVSSNPTNLVLAGAFQIRFIDYTAVMIAPVILTGLILFPFLLHIVFSSESLVPRRIELHQYDGTRGRPVNPNIPNARPAGENEDESVFNPFLDRKSAIFGSVLMAATLIAVLSLNAATAGSEHIPVYYIALPAAGVMLTWDISLGWIQRKETREVARKGREEMERLRLEGSRSEATAVAGEKAGQGGAQGLFSSDTVPPQPSEDTPKPPKPADEDEISTVGPSTQTSPILAPREKATGPQEGDVANASAESQLSLPQQQVAEQEKQQPPPPRTTLISRCRDLRLWLQETFPTAMAVLTNLPYALVPFAFSMFVMVQALVTKGWVPIFAQGWDSWVRKTGPIGAMGGMGFLSVILCNFSGTNVGTSILLSRVIQAWRTIRELDGTPITQRTFWATVYTMALGVNYGAFSAAFSASLAGLLWRDILASKNIHVKRRDFAIVNLPIIAISMTVGCVALIGVMWIARDESPLE</sequence>
<dbReference type="InterPro" id="IPR004680">
    <property type="entry name" value="Cit_transptr-like_dom"/>
</dbReference>
<feature type="transmembrane region" description="Helical" evidence="8">
    <location>
        <begin position="515"/>
        <end position="534"/>
    </location>
</feature>
<feature type="transmembrane region" description="Helical" evidence="8">
    <location>
        <begin position="159"/>
        <end position="179"/>
    </location>
</feature>
<keyword evidence="6 8" id="KW-0472">Membrane</keyword>
<protein>
    <recommendedName>
        <fullName evidence="9">Citrate transporter-like domain-containing protein</fullName>
    </recommendedName>
</protein>
<evidence type="ECO:0000256" key="2">
    <source>
        <dbReference type="ARBA" id="ARBA00022448"/>
    </source>
</evidence>
<proteinExistence type="predicted"/>
<feature type="transmembrane region" description="Helical" evidence="8">
    <location>
        <begin position="311"/>
        <end position="329"/>
    </location>
</feature>
<evidence type="ECO:0000256" key="6">
    <source>
        <dbReference type="ARBA" id="ARBA00023136"/>
    </source>
</evidence>
<feature type="transmembrane region" description="Helical" evidence="8">
    <location>
        <begin position="24"/>
        <end position="47"/>
    </location>
</feature>
<comment type="subcellular location">
    <subcellularLocation>
        <location evidence="1">Cell membrane</location>
        <topology evidence="1">Multi-pass membrane protein</topology>
    </subcellularLocation>
</comment>
<feature type="transmembrane region" description="Helical" evidence="8">
    <location>
        <begin position="119"/>
        <end position="139"/>
    </location>
</feature>
<feature type="transmembrane region" description="Helical" evidence="8">
    <location>
        <begin position="610"/>
        <end position="635"/>
    </location>
</feature>
<dbReference type="PANTHER" id="PTHR43302:SF5">
    <property type="entry name" value="TRANSPORTER ARSB-RELATED"/>
    <property type="match status" value="1"/>
</dbReference>
<feature type="domain" description="Citrate transporter-like" evidence="9">
    <location>
        <begin position="92"/>
        <end position="349"/>
    </location>
</feature>
<evidence type="ECO:0000259" key="9">
    <source>
        <dbReference type="Pfam" id="PF03600"/>
    </source>
</evidence>
<keyword evidence="11" id="KW-1185">Reference proteome</keyword>
<keyword evidence="2" id="KW-0813">Transport</keyword>
<evidence type="ECO:0000256" key="1">
    <source>
        <dbReference type="ARBA" id="ARBA00004651"/>
    </source>
</evidence>
<feature type="transmembrane region" description="Helical" evidence="8">
    <location>
        <begin position="237"/>
        <end position="261"/>
    </location>
</feature>
<name>A0ABR4D2Q7_9PEZI</name>
<dbReference type="Pfam" id="PF03600">
    <property type="entry name" value="CitMHS"/>
    <property type="match status" value="1"/>
</dbReference>
<feature type="transmembrane region" description="Helical" evidence="8">
    <location>
        <begin position="78"/>
        <end position="99"/>
    </location>
</feature>
<keyword evidence="3" id="KW-1003">Cell membrane</keyword>
<evidence type="ECO:0000256" key="4">
    <source>
        <dbReference type="ARBA" id="ARBA00022692"/>
    </source>
</evidence>
<evidence type="ECO:0000256" key="7">
    <source>
        <dbReference type="SAM" id="MobiDB-lite"/>
    </source>
</evidence>
<gene>
    <name evidence="10" type="ORF">VTJ83DRAFT_7092</name>
</gene>
<comment type="caution">
    <text evidence="10">The sequence shown here is derived from an EMBL/GenBank/DDBJ whole genome shotgun (WGS) entry which is preliminary data.</text>
</comment>
<evidence type="ECO:0000256" key="5">
    <source>
        <dbReference type="ARBA" id="ARBA00022989"/>
    </source>
</evidence>